<dbReference type="EMBL" id="LKLP01000116">
    <property type="protein sequence ID" value="KSU05913.1"/>
    <property type="molecule type" value="Genomic_DNA"/>
</dbReference>
<keyword evidence="4" id="KW-0472">Membrane</keyword>
<feature type="transmembrane region" description="Helical" evidence="4">
    <location>
        <begin position="82"/>
        <end position="101"/>
    </location>
</feature>
<gene>
    <name evidence="6" type="ORF">LMG8520_2222</name>
</gene>
<dbReference type="InterPro" id="IPR001757">
    <property type="entry name" value="P_typ_ATPase"/>
</dbReference>
<dbReference type="GO" id="GO:0016887">
    <property type="term" value="F:ATP hydrolysis activity"/>
    <property type="evidence" value="ECO:0007669"/>
    <property type="project" value="InterPro"/>
</dbReference>
<name>A0A0V8CXX1_LACLL</name>
<dbReference type="Pfam" id="PF00122">
    <property type="entry name" value="E1-E2_ATPase"/>
    <property type="match status" value="1"/>
</dbReference>
<dbReference type="Proteomes" id="UP000054230">
    <property type="component" value="Unassembled WGS sequence"/>
</dbReference>
<dbReference type="Gene3D" id="2.70.150.10">
    <property type="entry name" value="Calcium-transporting ATPase, cytoplasmic transduction domain A"/>
    <property type="match status" value="1"/>
</dbReference>
<dbReference type="PANTHER" id="PTHR42861">
    <property type="entry name" value="CALCIUM-TRANSPORTING ATPASE"/>
    <property type="match status" value="1"/>
</dbReference>
<dbReference type="InterPro" id="IPR008250">
    <property type="entry name" value="ATPase_P-typ_transduc_dom_A_sf"/>
</dbReference>
<dbReference type="SUPFAM" id="SSF81665">
    <property type="entry name" value="Calcium ATPase, transmembrane domain M"/>
    <property type="match status" value="1"/>
</dbReference>
<accession>A0A0V8CXX1</accession>
<reference evidence="7" key="1">
    <citation type="submission" date="2015-10" db="EMBL/GenBank/DDBJ databases">
        <title>Draft Genome Sequences of 11 Lactococcus lactis subspecies cremoris strains.</title>
        <authorList>
            <person name="Wels M."/>
            <person name="Backus L."/>
            <person name="Boekhorst J."/>
            <person name="Dijkstra A."/>
            <person name="Beerthuizen M."/>
            <person name="Kelly W."/>
            <person name="Siezen R."/>
            <person name="Bachmann H."/>
            <person name="Van Hijum S."/>
        </authorList>
    </citation>
    <scope>NUCLEOTIDE SEQUENCE [LARGE SCALE GENOMIC DNA]</scope>
    <source>
        <strain evidence="7">LMG8520</strain>
    </source>
</reference>
<dbReference type="InterPro" id="IPR059000">
    <property type="entry name" value="ATPase_P-type_domA"/>
</dbReference>
<evidence type="ECO:0000256" key="4">
    <source>
        <dbReference type="SAM" id="Phobius"/>
    </source>
</evidence>
<evidence type="ECO:0000313" key="7">
    <source>
        <dbReference type="Proteomes" id="UP000054230"/>
    </source>
</evidence>
<evidence type="ECO:0000259" key="5">
    <source>
        <dbReference type="SMART" id="SM00831"/>
    </source>
</evidence>
<evidence type="ECO:0000256" key="1">
    <source>
        <dbReference type="ARBA" id="ARBA00004141"/>
    </source>
</evidence>
<dbReference type="Pfam" id="PF00690">
    <property type="entry name" value="Cation_ATPase_N"/>
    <property type="match status" value="1"/>
</dbReference>
<dbReference type="InterPro" id="IPR004014">
    <property type="entry name" value="ATPase_P-typ_cation-transptr_N"/>
</dbReference>
<dbReference type="NCBIfam" id="TIGR01494">
    <property type="entry name" value="ATPase_P-type"/>
    <property type="match status" value="1"/>
</dbReference>
<comment type="subcellular location">
    <subcellularLocation>
        <location evidence="1">Membrane</location>
        <topology evidence="1">Multi-pass membrane protein</topology>
    </subcellularLocation>
</comment>
<feature type="transmembrane region" description="Helical" evidence="4">
    <location>
        <begin position="56"/>
        <end position="76"/>
    </location>
</feature>
<dbReference type="GO" id="GO:0005524">
    <property type="term" value="F:ATP binding"/>
    <property type="evidence" value="ECO:0007669"/>
    <property type="project" value="UniProtKB-KW"/>
</dbReference>
<dbReference type="GO" id="GO:0016020">
    <property type="term" value="C:membrane"/>
    <property type="evidence" value="ECO:0007669"/>
    <property type="project" value="UniProtKB-SubCell"/>
</dbReference>
<dbReference type="InterPro" id="IPR023298">
    <property type="entry name" value="ATPase_P-typ_TM_dom_sf"/>
</dbReference>
<feature type="domain" description="Cation-transporting P-type ATPase N-terminal" evidence="5">
    <location>
        <begin position="7"/>
        <end position="76"/>
    </location>
</feature>
<keyword evidence="2" id="KW-0547">Nucleotide-binding</keyword>
<evidence type="ECO:0000313" key="6">
    <source>
        <dbReference type="EMBL" id="KSU05913.1"/>
    </source>
</evidence>
<proteinExistence type="predicted"/>
<dbReference type="SMART" id="SM00831">
    <property type="entry name" value="Cation_ATPase_N"/>
    <property type="match status" value="1"/>
</dbReference>
<dbReference type="SUPFAM" id="SSF81653">
    <property type="entry name" value="Calcium ATPase, transduction domain A"/>
    <property type="match status" value="1"/>
</dbReference>
<dbReference type="Gene3D" id="1.20.1110.10">
    <property type="entry name" value="Calcium-transporting ATPase, transmembrane domain"/>
    <property type="match status" value="1"/>
</dbReference>
<keyword evidence="4" id="KW-0812">Transmembrane</keyword>
<dbReference type="AlphaFoldDB" id="A0A0V8CXX1"/>
<keyword evidence="4" id="KW-1133">Transmembrane helix</keyword>
<sequence length="206" mass="22600">MKYKTESIYNIKKLYDINSKTGLSPTQVTNSRIKYGHNNFEEQSGPNIFQKLLHHLLEVMNIILILVGVLSAYLAYISNGNYTKTIVVLLIVAINVFVSIFQENRAQNALAALKELSSPTSTVLRSGKRQTIPSSELVCGDLIELTAGVQVGADIRLLTSNSLQVDESSLTGESEPIDKNADLDITDEVPLGDQLNMVFSGTNILN</sequence>
<comment type="caution">
    <text evidence="6">The sequence shown here is derived from an EMBL/GenBank/DDBJ whole genome shotgun (WGS) entry which is preliminary data.</text>
</comment>
<keyword evidence="3" id="KW-0067">ATP-binding</keyword>
<evidence type="ECO:0000256" key="2">
    <source>
        <dbReference type="ARBA" id="ARBA00022741"/>
    </source>
</evidence>
<organism evidence="6 7">
    <name type="scientific">Lactococcus lactis subsp. lactis</name>
    <name type="common">Streptococcus lactis</name>
    <dbReference type="NCBI Taxonomy" id="1360"/>
    <lineage>
        <taxon>Bacteria</taxon>
        <taxon>Bacillati</taxon>
        <taxon>Bacillota</taxon>
        <taxon>Bacilli</taxon>
        <taxon>Lactobacillales</taxon>
        <taxon>Streptococcaceae</taxon>
        <taxon>Lactococcus</taxon>
    </lineage>
</organism>
<evidence type="ECO:0000256" key="3">
    <source>
        <dbReference type="ARBA" id="ARBA00022840"/>
    </source>
</evidence>
<protein>
    <submittedName>
        <fullName evidence="6">Calcium-transporting ATPase</fullName>
    </submittedName>
</protein>
<dbReference type="PATRIC" id="fig|1360.106.peg.1309"/>